<evidence type="ECO:0000256" key="2">
    <source>
        <dbReference type="ARBA" id="ARBA00008598"/>
    </source>
</evidence>
<feature type="coiled-coil region" evidence="11">
    <location>
        <begin position="472"/>
        <end position="506"/>
    </location>
</feature>
<dbReference type="GO" id="GO:0009307">
    <property type="term" value="P:DNA restriction-modification system"/>
    <property type="evidence" value="ECO:0007669"/>
    <property type="project" value="UniProtKB-KW"/>
</dbReference>
<dbReference type="AlphaFoldDB" id="I4EFG5"/>
<evidence type="ECO:0000256" key="10">
    <source>
        <dbReference type="RuleBase" id="RU364115"/>
    </source>
</evidence>
<dbReference type="EMBL" id="CAGS01000145">
    <property type="protein sequence ID" value="CCF83427.1"/>
    <property type="molecule type" value="Genomic_DNA"/>
</dbReference>
<dbReference type="GO" id="GO:0003677">
    <property type="term" value="F:DNA binding"/>
    <property type="evidence" value="ECO:0007669"/>
    <property type="project" value="UniProtKB-KW"/>
</dbReference>
<evidence type="ECO:0000256" key="8">
    <source>
        <dbReference type="ARBA" id="ARBA00022840"/>
    </source>
</evidence>
<dbReference type="Gene3D" id="3.40.50.300">
    <property type="entry name" value="P-loop containing nucleotide triphosphate hydrolases"/>
    <property type="match status" value="2"/>
</dbReference>
<keyword evidence="7 10" id="KW-0378">Hydrolase</keyword>
<evidence type="ECO:0000313" key="13">
    <source>
        <dbReference type="EMBL" id="CCF83427.1"/>
    </source>
</evidence>
<evidence type="ECO:0000259" key="12">
    <source>
        <dbReference type="PROSITE" id="PS51192"/>
    </source>
</evidence>
<keyword evidence="9 10" id="KW-0238">DNA-binding</keyword>
<dbReference type="InterPro" id="IPR007409">
    <property type="entry name" value="Restrct_endonuc_type1_HsdR_N"/>
</dbReference>
<dbReference type="SMART" id="SM00487">
    <property type="entry name" value="DEXDc"/>
    <property type="match status" value="1"/>
</dbReference>
<dbReference type="RefSeq" id="WP_008476580.1">
    <property type="nucleotide sequence ID" value="NZ_CAGS01000145.1"/>
</dbReference>
<dbReference type="InterPro" id="IPR014001">
    <property type="entry name" value="Helicase_ATP-bd"/>
</dbReference>
<dbReference type="OrthoDB" id="9758243at2"/>
<keyword evidence="4 10" id="KW-0547">Nucleotide-binding</keyword>
<dbReference type="EC" id="3.1.21.3" evidence="10"/>
<dbReference type="GO" id="GO:0005524">
    <property type="term" value="F:ATP binding"/>
    <property type="evidence" value="ECO:0007669"/>
    <property type="project" value="UniProtKB-KW"/>
</dbReference>
<protein>
    <recommendedName>
        <fullName evidence="10">Type I restriction enzyme endonuclease subunit</fullName>
        <shortName evidence="10">R protein</shortName>
        <ecNumber evidence="10">3.1.21.3</ecNumber>
    </recommendedName>
</protein>
<accession>I4EFG5</accession>
<feature type="domain" description="Helicase ATP-binding" evidence="12">
    <location>
        <begin position="287"/>
        <end position="451"/>
    </location>
</feature>
<keyword evidence="8 10" id="KW-0067">ATP-binding</keyword>
<dbReference type="InterPro" id="IPR051268">
    <property type="entry name" value="Type-I_R_enzyme_R_subunit"/>
</dbReference>
<dbReference type="CDD" id="cd18030">
    <property type="entry name" value="DEXHc_RE_I_HsdR"/>
    <property type="match status" value="1"/>
</dbReference>
<keyword evidence="14" id="KW-1185">Reference proteome</keyword>
<keyword evidence="5 10" id="KW-0680">Restriction system</keyword>
<evidence type="ECO:0000256" key="9">
    <source>
        <dbReference type="ARBA" id="ARBA00023125"/>
    </source>
</evidence>
<comment type="function">
    <text evidence="10">Subunit R is required for both nuclease and ATPase activities, but not for modification.</text>
</comment>
<comment type="catalytic activity">
    <reaction evidence="1 10">
        <text>Endonucleolytic cleavage of DNA to give random double-stranded fragments with terminal 5'-phosphates, ATP is simultaneously hydrolyzed.</text>
        <dbReference type="EC" id="3.1.21.3"/>
    </reaction>
</comment>
<evidence type="ECO:0000256" key="11">
    <source>
        <dbReference type="SAM" id="Coils"/>
    </source>
</evidence>
<gene>
    <name evidence="13" type="ORF">NITHO_2290005</name>
</gene>
<dbReference type="InterPro" id="IPR004473">
    <property type="entry name" value="Restrct_endonuc_typeI_HsdR"/>
</dbReference>
<dbReference type="CDD" id="cd22332">
    <property type="entry name" value="HsdR_N"/>
    <property type="match status" value="1"/>
</dbReference>
<reference evidence="13 14" key="1">
    <citation type="journal article" date="2012" name="ISME J.">
        <title>Nitrification expanded: discovery, physiology and genomics of a nitrite-oxidizing bacterium from the phylum Chloroflexi.</title>
        <authorList>
            <person name="Sorokin D.Y."/>
            <person name="Lucker S."/>
            <person name="Vejmelkova D."/>
            <person name="Kostrikina N.A."/>
            <person name="Kleerebezem R."/>
            <person name="Rijpstra W.I."/>
            <person name="Damste J.S."/>
            <person name="Le Paslier D."/>
            <person name="Muyzer G."/>
            <person name="Wagner M."/>
            <person name="van Loosdrecht M.C."/>
            <person name="Daims H."/>
        </authorList>
    </citation>
    <scope>NUCLEOTIDE SEQUENCE [LARGE SCALE GENOMIC DNA]</scope>
    <source>
        <strain evidence="14">none</strain>
    </source>
</reference>
<keyword evidence="3" id="KW-0540">Nuclease</keyword>
<evidence type="ECO:0000256" key="3">
    <source>
        <dbReference type="ARBA" id="ARBA00022722"/>
    </source>
</evidence>
<comment type="subunit">
    <text evidence="10">The type I restriction/modification system is composed of three polypeptides R, M and S.</text>
</comment>
<organism evidence="13 14">
    <name type="scientific">Nitrolancea hollandica Lb</name>
    <dbReference type="NCBI Taxonomy" id="1129897"/>
    <lineage>
        <taxon>Bacteria</taxon>
        <taxon>Pseudomonadati</taxon>
        <taxon>Thermomicrobiota</taxon>
        <taxon>Thermomicrobia</taxon>
        <taxon>Sphaerobacterales</taxon>
        <taxon>Sphaerobacterineae</taxon>
        <taxon>Sphaerobacteraceae</taxon>
        <taxon>Nitrolancea</taxon>
    </lineage>
</organism>
<dbReference type="PANTHER" id="PTHR30195:SF15">
    <property type="entry name" value="TYPE I RESTRICTION ENZYME HINDI ENDONUCLEASE SUBUNIT"/>
    <property type="match status" value="1"/>
</dbReference>
<name>I4EFG5_9BACT</name>
<sequence>MSPAGNDYTENTLVEQPAIALFAELGWETANCFNETFGSNGTLGRETSGEVVLIRRLRSALERLNPGLPKEALALAIEEITRDRSVMSPASANREIYDLLKDGVKVTVRDQDDAETVETVRVIDWNEPANNDFFLASQFWISGDLYKRRADLIGFVNGLPLVFIELKASHAALKNAYDHNLKDYKSTIPHLFWYNALVILSNGSQSRIGSITSAWEHFNEWKRITSEGEQGIVSLETVIRGTCEPSRLLDIVENFTLFTEAQGGLIKIVAKNHQYLGVNNAIEALHQIEHNRGRLGVFWHTQGSGKSISMIFFAQKVLRKIPGNWTFVIVTDRQELDDQIYKNFANAGAVTEKQAQATSGEHLRLLLRENHRYVFTLIQKFRTERGKVYPELSDRSDIIVITDEAHRSQYDVFALNLRNALPNAAFIGFTGTPLMAGEEKTREVFGDYVSVYNFKQSIDDGATVPLYYENRIPELQLTNEHLNEDIERLLEAAELDEEQEKKLEREFAREYHLITRDDRLEKIAEDLVAHFMGRGHQGKAMVICIDKATAVRMYDKVRKHWDAYLTRLRSDLAVATTEPERQVLAAQIAYMEQTDMAVVVSQSQNEIEEMRSKGLDILPHRKRMVTEDLDTKFKDSDDPFRIVFVCAMWMTGFDVPSCSTIYLDKPMRNHTLMQTIARANRVAEGKTSGLIVDYVGVFRNLQRALAIYGSDREGQIGEGDTPVKDKAELVDQLREAIAETAAFCVTKGIDLEQLAAAQGFAFIKLRDDAVDAILINDESKKRYLMLAGAVDSLFMDVLPDSSANEFSPAQALVANIAKKIRSLTPEADISGILDAVNQLLDASIATEGYVIREDKEPYDTEHLVDLSKIDFGTLRAKFEQGRKHIEAERLKGTISGTLTQMVQRNRSRLDFLERFQKLIDEYNAGSMNVEEFFNRLIEFAQGLNAEDQRGIAEQLTEEELAIFDLLTRPAVILTKKEEQQVKKVARELLTTLKGGKLVLDWRKRQQSRAAVRVCIEEMLDQLPDAYTSELYEQKCELTYQHIYDSYFGQGRSIYETAA</sequence>
<dbReference type="InterPro" id="IPR055180">
    <property type="entry name" value="HsdR_RecA-like_helicase_dom_2"/>
</dbReference>
<keyword evidence="6" id="KW-0255">Endonuclease</keyword>
<proteinExistence type="inferred from homology"/>
<dbReference type="NCBIfam" id="TIGR00348">
    <property type="entry name" value="hsdR"/>
    <property type="match status" value="1"/>
</dbReference>
<evidence type="ECO:0000256" key="1">
    <source>
        <dbReference type="ARBA" id="ARBA00000851"/>
    </source>
</evidence>
<dbReference type="Pfam" id="PF22679">
    <property type="entry name" value="T1R_D3-like"/>
    <property type="match status" value="1"/>
</dbReference>
<dbReference type="SUPFAM" id="SSF52540">
    <property type="entry name" value="P-loop containing nucleoside triphosphate hydrolases"/>
    <property type="match status" value="2"/>
</dbReference>
<evidence type="ECO:0000313" key="14">
    <source>
        <dbReference type="Proteomes" id="UP000004221"/>
    </source>
</evidence>
<dbReference type="PANTHER" id="PTHR30195">
    <property type="entry name" value="TYPE I SITE-SPECIFIC DEOXYRIBONUCLEASE PROTEIN SUBUNIT M AND R"/>
    <property type="match status" value="1"/>
</dbReference>
<dbReference type="Pfam" id="PF18766">
    <property type="entry name" value="SWI2_SNF2"/>
    <property type="match status" value="1"/>
</dbReference>
<dbReference type="InterPro" id="IPR021810">
    <property type="entry name" value="T1RH-like_C"/>
</dbReference>
<dbReference type="InterPro" id="IPR040980">
    <property type="entry name" value="SWI2_SNF2"/>
</dbReference>
<dbReference type="GO" id="GO:0009035">
    <property type="term" value="F:type I site-specific deoxyribonuclease activity"/>
    <property type="evidence" value="ECO:0007669"/>
    <property type="project" value="UniProtKB-EC"/>
</dbReference>
<dbReference type="Pfam" id="PF11867">
    <property type="entry name" value="T1RH-like_C"/>
    <property type="match status" value="1"/>
</dbReference>
<dbReference type="CDD" id="cd18800">
    <property type="entry name" value="SF2_C_EcoR124I-like"/>
    <property type="match status" value="1"/>
</dbReference>
<dbReference type="InterPro" id="IPR027417">
    <property type="entry name" value="P-loop_NTPase"/>
</dbReference>
<comment type="similarity">
    <text evidence="2 10">Belongs to the HsdR family.</text>
</comment>
<dbReference type="REBASE" id="60387">
    <property type="entry name" value="NhoORF2290008P"/>
</dbReference>
<comment type="caution">
    <text evidence="13">The sequence shown here is derived from an EMBL/GenBank/DDBJ whole genome shotgun (WGS) entry which is preliminary data.</text>
</comment>
<dbReference type="Gene3D" id="3.90.1570.50">
    <property type="match status" value="1"/>
</dbReference>
<dbReference type="Pfam" id="PF04313">
    <property type="entry name" value="HSDR_N"/>
    <property type="match status" value="1"/>
</dbReference>
<evidence type="ECO:0000256" key="6">
    <source>
        <dbReference type="ARBA" id="ARBA00022759"/>
    </source>
</evidence>
<dbReference type="PROSITE" id="PS51192">
    <property type="entry name" value="HELICASE_ATP_BIND_1"/>
    <property type="match status" value="1"/>
</dbReference>
<evidence type="ECO:0000256" key="7">
    <source>
        <dbReference type="ARBA" id="ARBA00022801"/>
    </source>
</evidence>
<dbReference type="Proteomes" id="UP000004221">
    <property type="component" value="Unassembled WGS sequence"/>
</dbReference>
<evidence type="ECO:0000256" key="5">
    <source>
        <dbReference type="ARBA" id="ARBA00022747"/>
    </source>
</evidence>
<evidence type="ECO:0000256" key="4">
    <source>
        <dbReference type="ARBA" id="ARBA00022741"/>
    </source>
</evidence>
<keyword evidence="11" id="KW-0175">Coiled coil</keyword>